<dbReference type="GO" id="GO:0003735">
    <property type="term" value="F:structural constituent of ribosome"/>
    <property type="evidence" value="ECO:0007669"/>
    <property type="project" value="InterPro"/>
</dbReference>
<dbReference type="GO" id="GO:1990904">
    <property type="term" value="C:ribonucleoprotein complex"/>
    <property type="evidence" value="ECO:0007669"/>
    <property type="project" value="UniProtKB-KW"/>
</dbReference>
<gene>
    <name evidence="7" type="primary">rps3</name>
</gene>
<accession>A0A2S0U3T2</accession>
<evidence type="ECO:0000313" key="7">
    <source>
        <dbReference type="EMBL" id="AWB36149.1"/>
    </source>
</evidence>
<sequence length="358" mass="41798">MNKKLYSNIQISLIYGLSILRKHINKGITDIIVENIKNKYMEIELENKKYVNSKKTNKNLQTIINLSDKITNTNKSQLNLLNKNQLNLNFSKLNSLNNIDKGLTKTNLNESNLIFLNEQQYIRLISPFNSKLANFTNHIYTFTNRSYKQINKNLYNLYTICKSAFLNMSSLISKPIISINPNFLKITLFYYWKPLKNKYYNSNLHSKFLILHYNKLEKLVNLLSKLFKKSVKLELIRIYTPQNESNILANLIGILSNFIKFRYIHMKLFKVSNIKNINKGFNNRFSNNKIPSFLSGIYLKLAGKVLTERIPKRVKSKVIQLGSLARTKARIINTNRFVNKNKRGTFSITIQTGHIIND</sequence>
<keyword evidence="5" id="KW-0687">Ribonucleoprotein</keyword>
<evidence type="ECO:0000256" key="2">
    <source>
        <dbReference type="ARBA" id="ARBA00010761"/>
    </source>
</evidence>
<name>A0A2S0U3T2_9AGAM</name>
<dbReference type="GO" id="GO:0005840">
    <property type="term" value="C:ribosome"/>
    <property type="evidence" value="ECO:0007669"/>
    <property type="project" value="UniProtKB-KW"/>
</dbReference>
<evidence type="ECO:0000256" key="5">
    <source>
        <dbReference type="ARBA" id="ARBA00023274"/>
    </source>
</evidence>
<dbReference type="RefSeq" id="YP_009487247.1">
    <property type="nucleotide sequence ID" value="NC_037775.1"/>
</dbReference>
<reference evidence="7" key="1">
    <citation type="journal article" date="2018" name="Int. J. Biol. Macromol.">
        <title>Characterization and comparative mitogenomic analysis of six newly sequenced mitochondrial genomes from ectomycorrhizal fungi (Russula) and phylogenetic analysis of the Agaricomycetes.</title>
        <authorList>
            <person name="Li Q."/>
            <person name="Wang Q."/>
            <person name="Chen C."/>
            <person name="Jin X."/>
            <person name="Chen Z."/>
            <person name="Xiong C."/>
            <person name="Li P."/>
            <person name="Zhao J."/>
            <person name="Huang W."/>
        </authorList>
    </citation>
    <scope>NUCLEOTIDE SEQUENCE</scope>
</reference>
<proteinExistence type="inferred from homology"/>
<dbReference type="AlphaFoldDB" id="A0A2S0U3T2"/>
<keyword evidence="3 7" id="KW-0689">Ribosomal protein</keyword>
<geneLocation type="mitochondrion" evidence="7"/>
<evidence type="ECO:0000256" key="3">
    <source>
        <dbReference type="ARBA" id="ARBA00022980"/>
    </source>
</evidence>
<evidence type="ECO:0000256" key="6">
    <source>
        <dbReference type="ARBA" id="ARBA00035157"/>
    </source>
</evidence>
<evidence type="ECO:0000256" key="4">
    <source>
        <dbReference type="ARBA" id="ARBA00023128"/>
    </source>
</evidence>
<evidence type="ECO:0000256" key="1">
    <source>
        <dbReference type="ARBA" id="ARBA00004173"/>
    </source>
</evidence>
<dbReference type="GO" id="GO:0005739">
    <property type="term" value="C:mitochondrion"/>
    <property type="evidence" value="ECO:0007669"/>
    <property type="project" value="UniProtKB-SubCell"/>
</dbReference>
<dbReference type="GeneID" id="36940752"/>
<organism evidence="7">
    <name type="scientific">Russula foetens</name>
    <dbReference type="NCBI Taxonomy" id="131541"/>
    <lineage>
        <taxon>Eukaryota</taxon>
        <taxon>Fungi</taxon>
        <taxon>Dikarya</taxon>
        <taxon>Basidiomycota</taxon>
        <taxon>Agaricomycotina</taxon>
        <taxon>Agaricomycetes</taxon>
        <taxon>Russulales</taxon>
        <taxon>Russulaceae</taxon>
        <taxon>Russula</taxon>
    </lineage>
</organism>
<dbReference type="GO" id="GO:0006412">
    <property type="term" value="P:translation"/>
    <property type="evidence" value="ECO:0007669"/>
    <property type="project" value="InterPro"/>
</dbReference>
<comment type="subcellular location">
    <subcellularLocation>
        <location evidence="1">Mitochondrion</location>
    </subcellularLocation>
</comment>
<keyword evidence="4 7" id="KW-0496">Mitochondrion</keyword>
<comment type="similarity">
    <text evidence="2">Belongs to the universal ribosomal protein uS3 family.</text>
</comment>
<dbReference type="Pfam" id="PF05316">
    <property type="entry name" value="VAR1"/>
    <property type="match status" value="1"/>
</dbReference>
<dbReference type="InterPro" id="IPR007980">
    <property type="entry name" value="Ribosomal_uS3m_fun"/>
</dbReference>
<dbReference type="EMBL" id="MH138074">
    <property type="protein sequence ID" value="AWB36149.1"/>
    <property type="molecule type" value="Genomic_DNA"/>
</dbReference>
<protein>
    <recommendedName>
        <fullName evidence="6">Small ribosomal subunit protein uS3m</fullName>
    </recommendedName>
</protein>